<dbReference type="Proteomes" id="UP001652623">
    <property type="component" value="Chromosome 5"/>
</dbReference>
<keyword evidence="1" id="KW-0472">Membrane</keyword>
<dbReference type="RefSeq" id="XP_015886466.2">
    <property type="nucleotide sequence ID" value="XM_016030980.3"/>
</dbReference>
<sequence length="225" mass="25711">MVCKEQKGDDMVSLESTIKNVSPTKSHMLITVLVSMAILLGFLFGSFIYMSRNYGPESKPFLLRLQSIDASNFDISSSPLLAKWNVELGIENRKENLKINVDEVTSLLYYKDHEISCALVMMPFKVLSQKQRSIELHFDRKACGEEQPFLDDGVLNELLEERRKGKIMLTLKMEMEVAFDMLRSSWSWQGRLKLYCPPMEVEFEIGKGEGKLANDTQIPITCTVL</sequence>
<keyword evidence="2" id="KW-1185">Reference proteome</keyword>
<keyword evidence="1" id="KW-1133">Transmembrane helix</keyword>
<evidence type="ECO:0000313" key="2">
    <source>
        <dbReference type="Proteomes" id="UP001652623"/>
    </source>
</evidence>
<proteinExistence type="predicted"/>
<organism evidence="2 3">
    <name type="scientific">Ziziphus jujuba</name>
    <name type="common">Chinese jujube</name>
    <name type="synonym">Ziziphus sativa</name>
    <dbReference type="NCBI Taxonomy" id="326968"/>
    <lineage>
        <taxon>Eukaryota</taxon>
        <taxon>Viridiplantae</taxon>
        <taxon>Streptophyta</taxon>
        <taxon>Embryophyta</taxon>
        <taxon>Tracheophyta</taxon>
        <taxon>Spermatophyta</taxon>
        <taxon>Magnoliopsida</taxon>
        <taxon>eudicotyledons</taxon>
        <taxon>Gunneridae</taxon>
        <taxon>Pentapetalae</taxon>
        <taxon>rosids</taxon>
        <taxon>fabids</taxon>
        <taxon>Rosales</taxon>
        <taxon>Rhamnaceae</taxon>
        <taxon>Paliureae</taxon>
        <taxon>Ziziphus</taxon>
    </lineage>
</organism>
<dbReference type="KEGG" id="zju:107421696"/>
<evidence type="ECO:0000256" key="1">
    <source>
        <dbReference type="SAM" id="Phobius"/>
    </source>
</evidence>
<protein>
    <submittedName>
        <fullName evidence="3">Uncharacterized protein LOC107421696</fullName>
    </submittedName>
</protein>
<keyword evidence="1" id="KW-0812">Transmembrane</keyword>
<feature type="transmembrane region" description="Helical" evidence="1">
    <location>
        <begin position="28"/>
        <end position="49"/>
    </location>
</feature>
<dbReference type="AlphaFoldDB" id="A0A6P4AE07"/>
<evidence type="ECO:0000313" key="3">
    <source>
        <dbReference type="RefSeq" id="XP_015886466.2"/>
    </source>
</evidence>
<accession>A0A6P4AE07</accession>
<dbReference type="GeneID" id="107421696"/>
<gene>
    <name evidence="3" type="primary">LOC107421696</name>
</gene>
<dbReference type="InParanoid" id="A0A6P4AE07"/>
<reference evidence="3" key="1">
    <citation type="submission" date="2025-08" db="UniProtKB">
        <authorList>
            <consortium name="RefSeq"/>
        </authorList>
    </citation>
    <scope>IDENTIFICATION</scope>
    <source>
        <tissue evidence="3">Seedling</tissue>
    </source>
</reference>
<name>A0A6P4AE07_ZIZJJ</name>